<dbReference type="RefSeq" id="WP_394317379.1">
    <property type="nucleotide sequence ID" value="NZ_JBHMQV010000009.1"/>
</dbReference>
<dbReference type="EMBL" id="JBHMQV010000009">
    <property type="protein sequence ID" value="MFC0843672.1"/>
    <property type="molecule type" value="Genomic_DNA"/>
</dbReference>
<proteinExistence type="predicted"/>
<gene>
    <name evidence="1" type="ORF">ACFH04_08030</name>
</gene>
<keyword evidence="2" id="KW-1185">Reference proteome</keyword>
<sequence>MTPWYCATMPAMSVSLVSSGALDAPPKERMGVPPFLVKAVKSSLPKSPVVASPSPW</sequence>
<evidence type="ECO:0000313" key="1">
    <source>
        <dbReference type="EMBL" id="MFC0843672.1"/>
    </source>
</evidence>
<reference evidence="1 2" key="1">
    <citation type="submission" date="2024-09" db="EMBL/GenBank/DDBJ databases">
        <authorList>
            <person name="Sun Q."/>
            <person name="Mori K."/>
        </authorList>
    </citation>
    <scope>NUCLEOTIDE SEQUENCE [LARGE SCALE GENOMIC DNA]</scope>
    <source>
        <strain evidence="1 2">JCM 4557</strain>
    </source>
</reference>
<name>A0ABV6TD16_9ACTN</name>
<protein>
    <submittedName>
        <fullName evidence="1">Uncharacterized protein</fullName>
    </submittedName>
</protein>
<organism evidence="1 2">
    <name type="scientific">Streptomyces noboritoensis</name>
    <dbReference type="NCBI Taxonomy" id="67337"/>
    <lineage>
        <taxon>Bacteria</taxon>
        <taxon>Bacillati</taxon>
        <taxon>Actinomycetota</taxon>
        <taxon>Actinomycetes</taxon>
        <taxon>Kitasatosporales</taxon>
        <taxon>Streptomycetaceae</taxon>
        <taxon>Streptomyces</taxon>
    </lineage>
</organism>
<comment type="caution">
    <text evidence="1">The sequence shown here is derived from an EMBL/GenBank/DDBJ whole genome shotgun (WGS) entry which is preliminary data.</text>
</comment>
<dbReference type="Proteomes" id="UP001589887">
    <property type="component" value="Unassembled WGS sequence"/>
</dbReference>
<accession>A0ABV6TD16</accession>
<evidence type="ECO:0000313" key="2">
    <source>
        <dbReference type="Proteomes" id="UP001589887"/>
    </source>
</evidence>